<evidence type="ECO:0000313" key="6">
    <source>
        <dbReference type="EMBL" id="RNJ50861.1"/>
    </source>
</evidence>
<dbReference type="PROSITE" id="PS51409">
    <property type="entry name" value="ARGINASE_2"/>
    <property type="match status" value="1"/>
</dbReference>
<dbReference type="PANTHER" id="PTHR11358">
    <property type="entry name" value="ARGINASE/AGMATINASE"/>
    <property type="match status" value="1"/>
</dbReference>
<dbReference type="NCBIfam" id="TIGR01230">
    <property type="entry name" value="agmatinase"/>
    <property type="match status" value="1"/>
</dbReference>
<dbReference type="GO" id="GO:0008783">
    <property type="term" value="F:agmatinase activity"/>
    <property type="evidence" value="ECO:0007669"/>
    <property type="project" value="UniProtKB-EC"/>
</dbReference>
<keyword evidence="4" id="KW-0464">Manganese</keyword>
<dbReference type="AlphaFoldDB" id="A0A3M9XS56"/>
<dbReference type="InterPro" id="IPR005925">
    <property type="entry name" value="Agmatinase-rel"/>
</dbReference>
<dbReference type="InterPro" id="IPR020855">
    <property type="entry name" value="Ureohydrolase_Mn_BS"/>
</dbReference>
<dbReference type="SUPFAM" id="SSF52768">
    <property type="entry name" value="Arginase/deacetylase"/>
    <property type="match status" value="1"/>
</dbReference>
<feature type="binding site" evidence="4">
    <location>
        <position position="222"/>
    </location>
    <ligand>
        <name>Mn(2+)</name>
        <dbReference type="ChEBI" id="CHEBI:29035"/>
        <label>1</label>
    </ligand>
</feature>
<dbReference type="EMBL" id="QWDD01000001">
    <property type="protein sequence ID" value="RNJ50861.1"/>
    <property type="molecule type" value="Genomic_DNA"/>
</dbReference>
<name>A0A3M9XS56_9HYPH</name>
<dbReference type="EC" id="3.5.3.11" evidence="6"/>
<evidence type="ECO:0000256" key="4">
    <source>
        <dbReference type="PIRSR" id="PIRSR036979-1"/>
    </source>
</evidence>
<dbReference type="RefSeq" id="WP_123176767.1">
    <property type="nucleotide sequence ID" value="NZ_QWDD01000001.1"/>
</dbReference>
<reference evidence="6 7" key="1">
    <citation type="submission" date="2018-08" db="EMBL/GenBank/DDBJ databases">
        <title>Genome sequence of Methylocystis hirsuta CSC1, a methanotroph able to accumulate PHAs.</title>
        <authorList>
            <person name="Bordel S."/>
            <person name="Rodriguez E."/>
            <person name="Gancedo J."/>
            <person name="Munoz R."/>
        </authorList>
    </citation>
    <scope>NUCLEOTIDE SEQUENCE [LARGE SCALE GENOMIC DNA]</scope>
    <source>
        <strain evidence="6 7">CSC1</strain>
    </source>
</reference>
<feature type="binding site" evidence="4">
    <location>
        <position position="132"/>
    </location>
    <ligand>
        <name>Mn(2+)</name>
        <dbReference type="ChEBI" id="CHEBI:29035"/>
        <label>1</label>
    </ligand>
</feature>
<feature type="binding site" evidence="4">
    <location>
        <position position="136"/>
    </location>
    <ligand>
        <name>Mn(2+)</name>
        <dbReference type="ChEBI" id="CHEBI:29035"/>
        <label>1</label>
    </ligand>
</feature>
<dbReference type="Pfam" id="PF00491">
    <property type="entry name" value="Arginase"/>
    <property type="match status" value="1"/>
</dbReference>
<feature type="binding site" evidence="4">
    <location>
        <position position="109"/>
    </location>
    <ligand>
        <name>Mn(2+)</name>
        <dbReference type="ChEBI" id="CHEBI:29035"/>
        <label>1</label>
    </ligand>
</feature>
<dbReference type="InterPro" id="IPR006035">
    <property type="entry name" value="Ureohydrolase"/>
</dbReference>
<dbReference type="Proteomes" id="UP000268623">
    <property type="component" value="Unassembled WGS sequence"/>
</dbReference>
<dbReference type="InterPro" id="IPR023696">
    <property type="entry name" value="Ureohydrolase_dom_sf"/>
</dbReference>
<gene>
    <name evidence="6" type="primary">speB</name>
    <name evidence="6" type="ORF">D1O30_15985</name>
</gene>
<comment type="cofactor">
    <cofactor evidence="4">
        <name>Mn(2+)</name>
        <dbReference type="ChEBI" id="CHEBI:29035"/>
    </cofactor>
    <text evidence="4">Binds 2 manganese ions per subunit.</text>
</comment>
<dbReference type="NCBIfam" id="NF002564">
    <property type="entry name" value="PRK02190.1"/>
    <property type="match status" value="1"/>
</dbReference>
<keyword evidence="2 4" id="KW-0479">Metal-binding</keyword>
<dbReference type="PANTHER" id="PTHR11358:SF26">
    <property type="entry name" value="GUANIDINO ACID HYDROLASE, MITOCHONDRIAL"/>
    <property type="match status" value="1"/>
</dbReference>
<keyword evidence="3 5" id="KW-0378">Hydrolase</keyword>
<dbReference type="CDD" id="cd11592">
    <property type="entry name" value="Agmatinase_PAH"/>
    <property type="match status" value="1"/>
</dbReference>
<evidence type="ECO:0000256" key="1">
    <source>
        <dbReference type="ARBA" id="ARBA00009227"/>
    </source>
</evidence>
<comment type="similarity">
    <text evidence="1">Belongs to the arginase family. Agmatinase subfamily.</text>
</comment>
<feature type="binding site" evidence="4">
    <location>
        <position position="224"/>
    </location>
    <ligand>
        <name>Mn(2+)</name>
        <dbReference type="ChEBI" id="CHEBI:29035"/>
        <label>1</label>
    </ligand>
</feature>
<protein>
    <submittedName>
        <fullName evidence="6">Agmatinase</fullName>
        <ecNumber evidence="6">3.5.3.11</ecNumber>
    </submittedName>
</protein>
<dbReference type="GO" id="GO:0046872">
    <property type="term" value="F:metal ion binding"/>
    <property type="evidence" value="ECO:0007669"/>
    <property type="project" value="UniProtKB-KW"/>
</dbReference>
<dbReference type="GO" id="GO:0033389">
    <property type="term" value="P:putrescine biosynthetic process from arginine, via agmatine"/>
    <property type="evidence" value="ECO:0007669"/>
    <property type="project" value="TreeGrafter"/>
</dbReference>
<dbReference type="Gene3D" id="3.40.800.10">
    <property type="entry name" value="Ureohydrolase domain"/>
    <property type="match status" value="1"/>
</dbReference>
<feature type="binding site" evidence="4">
    <location>
        <position position="134"/>
    </location>
    <ligand>
        <name>Mn(2+)</name>
        <dbReference type="ChEBI" id="CHEBI:29035"/>
        <label>1</label>
    </ligand>
</feature>
<dbReference type="OrthoDB" id="9788689at2"/>
<evidence type="ECO:0000256" key="3">
    <source>
        <dbReference type="ARBA" id="ARBA00022801"/>
    </source>
</evidence>
<dbReference type="PRINTS" id="PR00116">
    <property type="entry name" value="ARGINASE"/>
</dbReference>
<accession>A0A3M9XS56</accession>
<dbReference type="PIRSF" id="PIRSF036979">
    <property type="entry name" value="Arginase"/>
    <property type="match status" value="1"/>
</dbReference>
<keyword evidence="7" id="KW-1185">Reference proteome</keyword>
<proteinExistence type="inferred from homology"/>
<evidence type="ECO:0000256" key="5">
    <source>
        <dbReference type="RuleBase" id="RU003684"/>
    </source>
</evidence>
<comment type="caution">
    <text evidence="6">The sequence shown here is derived from an EMBL/GenBank/DDBJ whole genome shotgun (WGS) entry which is preliminary data.</text>
</comment>
<sequence length="306" mass="32109">MSGTPTFAAPSTFLGVAPRADAAVVVAGVPFDIGTTNRSGARFGPSAIRHASRMLIDGEHPAHWTSPVDLPLADVGDFAIALGDIAASLKLIEEQASAYAHLVTLGGDHGITLPLLRACAGRRGPLALIHFDAHVDTWPDNFGQPYAHGSMFYHAINEGVVDARRMIQIGIRSPVQRDVYDWTLGQGVTIVAAQEAHEIGPAAIASRIVEVVGDAPVYLTFDVDALDPAFAPGTGTPEIGGLAAWQAQSIIRKLVGLNFVGMDVVEVAPPYDVSEITALAGATMAWEYLCLLAASAGWSRSAARSP</sequence>
<evidence type="ECO:0000313" key="7">
    <source>
        <dbReference type="Proteomes" id="UP000268623"/>
    </source>
</evidence>
<evidence type="ECO:0000256" key="2">
    <source>
        <dbReference type="ARBA" id="ARBA00022723"/>
    </source>
</evidence>
<organism evidence="6 7">
    <name type="scientific">Methylocystis hirsuta</name>
    <dbReference type="NCBI Taxonomy" id="369798"/>
    <lineage>
        <taxon>Bacteria</taxon>
        <taxon>Pseudomonadati</taxon>
        <taxon>Pseudomonadota</taxon>
        <taxon>Alphaproteobacteria</taxon>
        <taxon>Hyphomicrobiales</taxon>
        <taxon>Methylocystaceae</taxon>
        <taxon>Methylocystis</taxon>
    </lineage>
</organism>
<dbReference type="PROSITE" id="PS01053">
    <property type="entry name" value="ARGINASE_1"/>
    <property type="match status" value="1"/>
</dbReference>